<dbReference type="PROSITE" id="PS51885">
    <property type="entry name" value="NEPRILYSIN"/>
    <property type="match status" value="1"/>
</dbReference>
<evidence type="ECO:0000313" key="10">
    <source>
        <dbReference type="EnsemblMetazoa" id="CJA06764b.1"/>
    </source>
</evidence>
<evidence type="ECO:0000256" key="6">
    <source>
        <dbReference type="ARBA" id="ARBA00022833"/>
    </source>
</evidence>
<evidence type="ECO:0000256" key="5">
    <source>
        <dbReference type="ARBA" id="ARBA00022801"/>
    </source>
</evidence>
<reference evidence="11" key="1">
    <citation type="submission" date="2010-08" db="EMBL/GenBank/DDBJ databases">
        <authorList>
            <consortium name="Caenorhabditis japonica Sequencing Consortium"/>
            <person name="Wilson R.K."/>
        </authorList>
    </citation>
    <scope>NUCLEOTIDE SEQUENCE [LARGE SCALE GENOMIC DNA]</scope>
    <source>
        <strain evidence="11">DF5081</strain>
    </source>
</reference>
<dbReference type="InterPro" id="IPR024079">
    <property type="entry name" value="MetalloPept_cat_dom_sf"/>
</dbReference>
<evidence type="ECO:0000256" key="1">
    <source>
        <dbReference type="ARBA" id="ARBA00001947"/>
    </source>
</evidence>
<keyword evidence="11" id="KW-1185">Reference proteome</keyword>
<evidence type="ECO:0000256" key="2">
    <source>
        <dbReference type="ARBA" id="ARBA00007357"/>
    </source>
</evidence>
<keyword evidence="6" id="KW-0862">Zinc</keyword>
<dbReference type="Proteomes" id="UP000005237">
    <property type="component" value="Unassembled WGS sequence"/>
</dbReference>
<feature type="domain" description="Peptidase M13 N-terminal" evidence="9">
    <location>
        <begin position="35"/>
        <end position="318"/>
    </location>
</feature>
<dbReference type="SUPFAM" id="SSF55486">
    <property type="entry name" value="Metalloproteases ('zincins'), catalytic domain"/>
    <property type="match status" value="2"/>
</dbReference>
<dbReference type="Pfam" id="PF01431">
    <property type="entry name" value="Peptidase_M13"/>
    <property type="match status" value="1"/>
</dbReference>
<keyword evidence="5" id="KW-0378">Hydrolase</keyword>
<dbReference type="GO" id="GO:0046872">
    <property type="term" value="F:metal ion binding"/>
    <property type="evidence" value="ECO:0007669"/>
    <property type="project" value="UniProtKB-KW"/>
</dbReference>
<keyword evidence="4" id="KW-0479">Metal-binding</keyword>
<evidence type="ECO:0000256" key="4">
    <source>
        <dbReference type="ARBA" id="ARBA00022723"/>
    </source>
</evidence>
<evidence type="ECO:0000259" key="8">
    <source>
        <dbReference type="Pfam" id="PF01431"/>
    </source>
</evidence>
<accession>A0A8R1HNJ7</accession>
<dbReference type="Gene3D" id="3.40.390.10">
    <property type="entry name" value="Collagenase (Catalytic Domain)"/>
    <property type="match status" value="1"/>
</dbReference>
<evidence type="ECO:0000313" key="11">
    <source>
        <dbReference type="Proteomes" id="UP000005237"/>
    </source>
</evidence>
<reference evidence="10" key="2">
    <citation type="submission" date="2022-06" db="UniProtKB">
        <authorList>
            <consortium name="EnsemblMetazoa"/>
        </authorList>
    </citation>
    <scope>IDENTIFICATION</scope>
    <source>
        <strain evidence="10">DF5081</strain>
    </source>
</reference>
<dbReference type="Gene3D" id="1.10.1380.10">
    <property type="entry name" value="Neutral endopeptidase , domain2"/>
    <property type="match status" value="1"/>
</dbReference>
<dbReference type="GO" id="GO:0005886">
    <property type="term" value="C:plasma membrane"/>
    <property type="evidence" value="ECO:0007669"/>
    <property type="project" value="TreeGrafter"/>
</dbReference>
<protein>
    <recommendedName>
        <fullName evidence="12">Peptidase M13 N-terminal domain-containing protein</fullName>
    </recommendedName>
</protein>
<proteinExistence type="inferred from homology"/>
<dbReference type="GO" id="GO:0004222">
    <property type="term" value="F:metalloendopeptidase activity"/>
    <property type="evidence" value="ECO:0007669"/>
    <property type="project" value="InterPro"/>
</dbReference>
<dbReference type="Pfam" id="PF05649">
    <property type="entry name" value="Peptidase_M13_N"/>
    <property type="match status" value="1"/>
</dbReference>
<dbReference type="InterPro" id="IPR008753">
    <property type="entry name" value="Peptidase_M13_N"/>
</dbReference>
<dbReference type="EnsemblMetazoa" id="CJA06764b.1">
    <property type="protein sequence ID" value="CJA06764b.1"/>
    <property type="gene ID" value="WBGene00125968"/>
</dbReference>
<dbReference type="InterPro" id="IPR042089">
    <property type="entry name" value="Peptidase_M13_dom_2"/>
</dbReference>
<evidence type="ECO:0008006" key="12">
    <source>
        <dbReference type="Google" id="ProtNLM"/>
    </source>
</evidence>
<evidence type="ECO:0000256" key="3">
    <source>
        <dbReference type="ARBA" id="ARBA00022670"/>
    </source>
</evidence>
<dbReference type="AlphaFoldDB" id="A0A8R1HNJ7"/>
<comment type="similarity">
    <text evidence="2">Belongs to the peptidase M13 family.</text>
</comment>
<evidence type="ECO:0000256" key="7">
    <source>
        <dbReference type="ARBA" id="ARBA00023049"/>
    </source>
</evidence>
<evidence type="ECO:0000259" key="9">
    <source>
        <dbReference type="Pfam" id="PF05649"/>
    </source>
</evidence>
<dbReference type="InterPro" id="IPR018497">
    <property type="entry name" value="Peptidase_M13_C"/>
</dbReference>
<comment type="cofactor">
    <cofactor evidence="1">
        <name>Zn(2+)</name>
        <dbReference type="ChEBI" id="CHEBI:29105"/>
    </cofactor>
</comment>
<keyword evidence="7" id="KW-0482">Metalloprotease</keyword>
<keyword evidence="3" id="KW-0645">Protease</keyword>
<dbReference type="PANTHER" id="PTHR11733">
    <property type="entry name" value="ZINC METALLOPROTEASE FAMILY M13 NEPRILYSIN-RELATED"/>
    <property type="match status" value="1"/>
</dbReference>
<sequence>MRTRNSAHLFMRDQANTVIFGETQTTSYQNLSAKPCEDFYEHACGGFHDPESFLFENNARFQKTVINRVYDVVRKTSDFASRPKQLLKIFVDKCAEWKADNSDFKDLLTDIEMQGGFPLVNKNWDEQTFDFSDALAERFQKNPNTVSFLSVKRHIVFVSGKQENRLLLSPGPHWYHSQPNHRLELFKDKIGYIIYRLATFSNKLLNQAEYDIEFKKLVELEANLIKFASKNDTPESLISVDELEDLVPEVNWVGILSKMTNNSFNGRELKQKTSVLNQDNFFAKYGTLSRLINETPKRVLANYLVARQLVDFSFFLPYQHSTCADTNNSVMQNNLAEKFSLIIAFKAFQKVGKLDKFRLPGYRRINNVQQFFYSFAMGICTDGREPRIKEWVNANLRELPDFATAFECSTVLK</sequence>
<dbReference type="GO" id="GO:0016485">
    <property type="term" value="P:protein processing"/>
    <property type="evidence" value="ECO:0007669"/>
    <property type="project" value="TreeGrafter"/>
</dbReference>
<dbReference type="PANTHER" id="PTHR11733:SF164">
    <property type="entry name" value="NEPRILYSIN"/>
    <property type="match status" value="1"/>
</dbReference>
<name>A0A8R1HNJ7_CAEJA</name>
<organism evidence="10 11">
    <name type="scientific">Caenorhabditis japonica</name>
    <dbReference type="NCBI Taxonomy" id="281687"/>
    <lineage>
        <taxon>Eukaryota</taxon>
        <taxon>Metazoa</taxon>
        <taxon>Ecdysozoa</taxon>
        <taxon>Nematoda</taxon>
        <taxon>Chromadorea</taxon>
        <taxon>Rhabditida</taxon>
        <taxon>Rhabditina</taxon>
        <taxon>Rhabditomorpha</taxon>
        <taxon>Rhabditoidea</taxon>
        <taxon>Rhabditidae</taxon>
        <taxon>Peloderinae</taxon>
        <taxon>Caenorhabditis</taxon>
    </lineage>
</organism>
<feature type="domain" description="Peptidase M13 C-terminal" evidence="8">
    <location>
        <begin position="320"/>
        <end position="409"/>
    </location>
</feature>
<dbReference type="InterPro" id="IPR000718">
    <property type="entry name" value="Peptidase_M13"/>
</dbReference>